<reference evidence="4 5" key="1">
    <citation type="submission" date="2024-10" db="EMBL/GenBank/DDBJ databases">
        <authorList>
            <person name="Kim D."/>
        </authorList>
    </citation>
    <scope>NUCLEOTIDE SEQUENCE [LARGE SCALE GENOMIC DNA]</scope>
    <source>
        <strain evidence="4">BH-2024</strain>
    </source>
</reference>
<dbReference type="PANTHER" id="PTHR10836">
    <property type="entry name" value="GLYCERALDEHYDE 3-PHOSPHATE DEHYDROGENASE"/>
    <property type="match status" value="1"/>
</dbReference>
<evidence type="ECO:0000256" key="2">
    <source>
        <dbReference type="ARBA" id="ARBA00023002"/>
    </source>
</evidence>
<evidence type="ECO:0000256" key="1">
    <source>
        <dbReference type="ARBA" id="ARBA00007406"/>
    </source>
</evidence>
<sequence>MPSNKTLFASKKGANVSVVLGHHFVLVRRAFCVAVAALPGVVALINSAQHQSALFLLQNILASLEEVERSVVVNNFFLLANSIVQIRRAVALLEQGNMAEAIQHINNAHGIMEEQQRRAYVPFPYFASYRNLGDSHSSIFDAGACISLNPHFVKLVSWYDNEFGYSCRLVDLITHCASKA</sequence>
<keyword evidence="2" id="KW-0560">Oxidoreductase</keyword>
<dbReference type="GO" id="GO:0004365">
    <property type="term" value="F:glyceraldehyde-3-phosphate dehydrogenase (NAD+) (phosphorylating) activity"/>
    <property type="evidence" value="ECO:0007669"/>
    <property type="project" value="UniProtKB-EC"/>
</dbReference>
<dbReference type="Gene3D" id="3.30.360.10">
    <property type="entry name" value="Dihydrodipicolinate Reductase, domain 2"/>
    <property type="match status" value="1"/>
</dbReference>
<keyword evidence="5" id="KW-1185">Reference proteome</keyword>
<accession>A0ABD2LGH0</accession>
<comment type="catalytic activity">
    <reaction evidence="3">
        <text>D-glyceraldehyde 3-phosphate + phosphate + NAD(+) = (2R)-3-phospho-glyceroyl phosphate + NADH + H(+)</text>
        <dbReference type="Rhea" id="RHEA:10300"/>
        <dbReference type="ChEBI" id="CHEBI:15378"/>
        <dbReference type="ChEBI" id="CHEBI:43474"/>
        <dbReference type="ChEBI" id="CHEBI:57540"/>
        <dbReference type="ChEBI" id="CHEBI:57604"/>
        <dbReference type="ChEBI" id="CHEBI:57945"/>
        <dbReference type="ChEBI" id="CHEBI:59776"/>
        <dbReference type="EC" id="1.2.1.12"/>
    </reaction>
</comment>
<dbReference type="PANTHER" id="PTHR10836:SF76">
    <property type="entry name" value="GLYCERALDEHYDE-3-PHOSPHATE DEHYDROGENASE-RELATED"/>
    <property type="match status" value="1"/>
</dbReference>
<dbReference type="SUPFAM" id="SSF55347">
    <property type="entry name" value="Glyceraldehyde-3-phosphate dehydrogenase-like, C-terminal domain"/>
    <property type="match status" value="1"/>
</dbReference>
<comment type="caution">
    <text evidence="4">The sequence shown here is derived from an EMBL/GenBank/DDBJ whole genome shotgun (WGS) entry which is preliminary data.</text>
</comment>
<proteinExistence type="inferred from homology"/>
<evidence type="ECO:0008006" key="6">
    <source>
        <dbReference type="Google" id="ProtNLM"/>
    </source>
</evidence>
<dbReference type="AlphaFoldDB" id="A0ABD2LGH0"/>
<evidence type="ECO:0000313" key="5">
    <source>
        <dbReference type="Proteomes" id="UP001620626"/>
    </source>
</evidence>
<name>A0ABD2LGH0_9BILA</name>
<comment type="similarity">
    <text evidence="1">Belongs to the glyceraldehyde-3-phosphate dehydrogenase family.</text>
</comment>
<protein>
    <recommendedName>
        <fullName evidence="6">Glyceraldehyde-3-phosphate dehydrogenase</fullName>
    </recommendedName>
</protein>
<dbReference type="EMBL" id="JBICBT010000422">
    <property type="protein sequence ID" value="KAL3114274.1"/>
    <property type="molecule type" value="Genomic_DNA"/>
</dbReference>
<evidence type="ECO:0000313" key="4">
    <source>
        <dbReference type="EMBL" id="KAL3114274.1"/>
    </source>
</evidence>
<dbReference type="Proteomes" id="UP001620626">
    <property type="component" value="Unassembled WGS sequence"/>
</dbReference>
<evidence type="ECO:0000256" key="3">
    <source>
        <dbReference type="ARBA" id="ARBA00047698"/>
    </source>
</evidence>
<gene>
    <name evidence="4" type="ORF">niasHT_014118</name>
</gene>
<dbReference type="InterPro" id="IPR020831">
    <property type="entry name" value="GlycerAld/Erythrose_P_DH"/>
</dbReference>
<organism evidence="4 5">
    <name type="scientific">Heterodera trifolii</name>
    <dbReference type="NCBI Taxonomy" id="157864"/>
    <lineage>
        <taxon>Eukaryota</taxon>
        <taxon>Metazoa</taxon>
        <taxon>Ecdysozoa</taxon>
        <taxon>Nematoda</taxon>
        <taxon>Chromadorea</taxon>
        <taxon>Rhabditida</taxon>
        <taxon>Tylenchina</taxon>
        <taxon>Tylenchomorpha</taxon>
        <taxon>Tylenchoidea</taxon>
        <taxon>Heteroderidae</taxon>
        <taxon>Heteroderinae</taxon>
        <taxon>Heterodera</taxon>
    </lineage>
</organism>